<dbReference type="SUPFAM" id="SSF53300">
    <property type="entry name" value="vWA-like"/>
    <property type="match status" value="1"/>
</dbReference>
<evidence type="ECO:0000313" key="4">
    <source>
        <dbReference type="Proteomes" id="UP000638981"/>
    </source>
</evidence>
<feature type="transmembrane region" description="Helical" evidence="1">
    <location>
        <begin position="33"/>
        <end position="54"/>
    </location>
</feature>
<dbReference type="InterPro" id="IPR028087">
    <property type="entry name" value="Tad_N"/>
</dbReference>
<dbReference type="CDD" id="cd00198">
    <property type="entry name" value="vWFA"/>
    <property type="match status" value="1"/>
</dbReference>
<comment type="caution">
    <text evidence="3">The sequence shown here is derived from an EMBL/GenBank/DDBJ whole genome shotgun (WGS) entry which is preliminary data.</text>
</comment>
<dbReference type="InterPro" id="IPR036465">
    <property type="entry name" value="vWFA_dom_sf"/>
</dbReference>
<keyword evidence="1" id="KW-0472">Membrane</keyword>
<name>A0A918TMG7_9RHOB</name>
<organism evidence="3 4">
    <name type="scientific">Neogemmobacter tilapiae</name>
    <dbReference type="NCBI Taxonomy" id="875041"/>
    <lineage>
        <taxon>Bacteria</taxon>
        <taxon>Pseudomonadati</taxon>
        <taxon>Pseudomonadota</taxon>
        <taxon>Alphaproteobacteria</taxon>
        <taxon>Rhodobacterales</taxon>
        <taxon>Paracoccaceae</taxon>
        <taxon>Neogemmobacter</taxon>
    </lineage>
</organism>
<sequence length="614" mass="66975">MIIESLCRFVGSKSETKGRLRQLVHNYRRDESGAMLIFGLMLLICMLIIGGFAVNMMRYERVRVDLAQTLDRAALAAASLSQTLNPEDVVKDYMKKADMLPLLKEVKVTATANGRIVEANARVDVPFFMAKMIGVDDLPAYAGSKARQDITDLEIMLVLDISGSMGETDGNGSTKIAALRKAAKEFVAQMITADSKDHISIGIVPYNAQVNLGPKLISRYTVDASAAVPNGGTLPHGRNDIHCLDLPDAAFAQRGISRTDLMYRMARSDTLSGISDTGMDEKRSADLTNDQFFCGPYNTSELATKPPSAGYVMMPTSDTTVLNNKINSLWASGNTSITLGMKWGVALIDPSAETIYDYFVGTGDIPSVFADRPFAYDKEDSLKVIVLMTDGTHVAHSRIKSPFNAGMSPIYKDSSGNYALRVEWSAINGNTNLRNRTGGAAWSPANVPWYFLPHLQSSWSNSPTTIRSQAWRTSPGTGAKQLSWAEVWAELTPQWVAWHLYARGFGGNDSAARSNTYNDARWTQMVGEWKSVGQMDAQLQATCTLAKTAFDSNSNPVVVFGIAFNAPSAGETQIKNCATKPTEPYFFKVEPGGMTISEAFSTIGSTINNLRLTQ</sequence>
<evidence type="ECO:0000313" key="3">
    <source>
        <dbReference type="EMBL" id="GHC54763.1"/>
    </source>
</evidence>
<reference evidence="3" key="2">
    <citation type="submission" date="2020-09" db="EMBL/GenBank/DDBJ databases">
        <authorList>
            <person name="Sun Q."/>
            <person name="Kim S."/>
        </authorList>
    </citation>
    <scope>NUCLEOTIDE SEQUENCE</scope>
    <source>
        <strain evidence="3">KCTC 23310</strain>
    </source>
</reference>
<dbReference type="RefSeq" id="WP_229804660.1">
    <property type="nucleotide sequence ID" value="NZ_BMYJ01000004.1"/>
</dbReference>
<keyword evidence="1" id="KW-0812">Transmembrane</keyword>
<dbReference type="AlphaFoldDB" id="A0A918TMG7"/>
<protein>
    <recommendedName>
        <fullName evidence="2">VWFA domain-containing protein</fullName>
    </recommendedName>
</protein>
<accession>A0A918TMG7</accession>
<evidence type="ECO:0000259" key="2">
    <source>
        <dbReference type="PROSITE" id="PS50234"/>
    </source>
</evidence>
<keyword evidence="4" id="KW-1185">Reference proteome</keyword>
<reference evidence="3" key="1">
    <citation type="journal article" date="2014" name="Int. J. Syst. Evol. Microbiol.">
        <title>Complete genome sequence of Corynebacterium casei LMG S-19264T (=DSM 44701T), isolated from a smear-ripened cheese.</title>
        <authorList>
            <consortium name="US DOE Joint Genome Institute (JGI-PGF)"/>
            <person name="Walter F."/>
            <person name="Albersmeier A."/>
            <person name="Kalinowski J."/>
            <person name="Ruckert C."/>
        </authorList>
    </citation>
    <scope>NUCLEOTIDE SEQUENCE</scope>
    <source>
        <strain evidence="3">KCTC 23310</strain>
    </source>
</reference>
<proteinExistence type="predicted"/>
<keyword evidence="1" id="KW-1133">Transmembrane helix</keyword>
<dbReference type="Proteomes" id="UP000638981">
    <property type="component" value="Unassembled WGS sequence"/>
</dbReference>
<gene>
    <name evidence="3" type="ORF">GCM10007315_17190</name>
</gene>
<dbReference type="EMBL" id="BMYJ01000004">
    <property type="protein sequence ID" value="GHC54763.1"/>
    <property type="molecule type" value="Genomic_DNA"/>
</dbReference>
<feature type="domain" description="VWFA" evidence="2">
    <location>
        <begin position="154"/>
        <end position="211"/>
    </location>
</feature>
<evidence type="ECO:0000256" key="1">
    <source>
        <dbReference type="SAM" id="Phobius"/>
    </source>
</evidence>
<dbReference type="PROSITE" id="PS50234">
    <property type="entry name" value="VWFA"/>
    <property type="match status" value="1"/>
</dbReference>
<dbReference type="InterPro" id="IPR002035">
    <property type="entry name" value="VWF_A"/>
</dbReference>
<dbReference type="Gene3D" id="3.40.50.410">
    <property type="entry name" value="von Willebrand factor, type A domain"/>
    <property type="match status" value="1"/>
</dbReference>
<dbReference type="Pfam" id="PF13400">
    <property type="entry name" value="Tad"/>
    <property type="match status" value="1"/>
</dbReference>